<gene>
    <name evidence="2" type="ORF">GCM10017577_60040</name>
</gene>
<evidence type="ECO:0000313" key="3">
    <source>
        <dbReference type="Proteomes" id="UP001143463"/>
    </source>
</evidence>
<feature type="region of interest" description="Disordered" evidence="1">
    <location>
        <begin position="63"/>
        <end position="100"/>
    </location>
</feature>
<keyword evidence="3" id="KW-1185">Reference proteome</keyword>
<dbReference type="Proteomes" id="UP001143463">
    <property type="component" value="Unassembled WGS sequence"/>
</dbReference>
<name>A0A9W6LB32_9PSEU</name>
<protein>
    <submittedName>
        <fullName evidence="2">Uncharacterized protein</fullName>
    </submittedName>
</protein>
<dbReference type="AlphaFoldDB" id="A0A9W6LB32"/>
<sequence>MTGGAGRRSGLLLLGLLLTGWALVAAEPSVLLGVVGAALWAIGLARHASAVLRATSACGSAAVRRHRHRRASRSRVLRQLDPDAPGRTRARAPSGLLPAV</sequence>
<dbReference type="RefSeq" id="WP_037052511.1">
    <property type="nucleotide sequence ID" value="NZ_BAAAUZ010000046.1"/>
</dbReference>
<evidence type="ECO:0000256" key="1">
    <source>
        <dbReference type="SAM" id="MobiDB-lite"/>
    </source>
</evidence>
<dbReference type="InterPro" id="IPR045635">
    <property type="entry name" value="DUF6412"/>
</dbReference>
<proteinExistence type="predicted"/>
<organism evidence="2 3">
    <name type="scientific">Pseudonocardia halophobica</name>
    <dbReference type="NCBI Taxonomy" id="29401"/>
    <lineage>
        <taxon>Bacteria</taxon>
        <taxon>Bacillati</taxon>
        <taxon>Actinomycetota</taxon>
        <taxon>Actinomycetes</taxon>
        <taxon>Pseudonocardiales</taxon>
        <taxon>Pseudonocardiaceae</taxon>
        <taxon>Pseudonocardia</taxon>
    </lineage>
</organism>
<accession>A0A9W6LB32</accession>
<dbReference type="EMBL" id="BSFQ01000037">
    <property type="protein sequence ID" value="GLL14855.1"/>
    <property type="molecule type" value="Genomic_DNA"/>
</dbReference>
<dbReference type="Pfam" id="PF19950">
    <property type="entry name" value="DUF6412"/>
    <property type="match status" value="1"/>
</dbReference>
<reference evidence="2" key="1">
    <citation type="journal article" date="2014" name="Int. J. Syst. Evol. Microbiol.">
        <title>Complete genome sequence of Corynebacterium casei LMG S-19264T (=DSM 44701T), isolated from a smear-ripened cheese.</title>
        <authorList>
            <consortium name="US DOE Joint Genome Institute (JGI-PGF)"/>
            <person name="Walter F."/>
            <person name="Albersmeier A."/>
            <person name="Kalinowski J."/>
            <person name="Ruckert C."/>
        </authorList>
    </citation>
    <scope>NUCLEOTIDE SEQUENCE</scope>
    <source>
        <strain evidence="2">VKM Ac-1069</strain>
    </source>
</reference>
<evidence type="ECO:0000313" key="2">
    <source>
        <dbReference type="EMBL" id="GLL14855.1"/>
    </source>
</evidence>
<comment type="caution">
    <text evidence="2">The sequence shown here is derived from an EMBL/GenBank/DDBJ whole genome shotgun (WGS) entry which is preliminary data.</text>
</comment>
<feature type="compositionally biased region" description="Basic residues" evidence="1">
    <location>
        <begin position="63"/>
        <end position="76"/>
    </location>
</feature>
<reference evidence="2" key="2">
    <citation type="submission" date="2023-01" db="EMBL/GenBank/DDBJ databases">
        <authorList>
            <person name="Sun Q."/>
            <person name="Evtushenko L."/>
        </authorList>
    </citation>
    <scope>NUCLEOTIDE SEQUENCE</scope>
    <source>
        <strain evidence="2">VKM Ac-1069</strain>
    </source>
</reference>